<dbReference type="Proteomes" id="UP001597036">
    <property type="component" value="Unassembled WGS sequence"/>
</dbReference>
<dbReference type="SUPFAM" id="SSF55347">
    <property type="entry name" value="Glyceraldehyde-3-phosphate dehydrogenase-like, C-terminal domain"/>
    <property type="match status" value="1"/>
</dbReference>
<dbReference type="PANTHER" id="PTHR22604">
    <property type="entry name" value="OXIDOREDUCTASES"/>
    <property type="match status" value="1"/>
</dbReference>
<dbReference type="Pfam" id="PF01408">
    <property type="entry name" value="GFO_IDH_MocA"/>
    <property type="match status" value="1"/>
</dbReference>
<gene>
    <name evidence="5" type="ORF">ACFQY8_04645</name>
</gene>
<dbReference type="InterPro" id="IPR036291">
    <property type="entry name" value="NAD(P)-bd_dom_sf"/>
</dbReference>
<accession>A0ABW2Y435</accession>
<dbReference type="PANTHER" id="PTHR22604:SF105">
    <property type="entry name" value="TRANS-1,2-DIHYDROBENZENE-1,2-DIOL DEHYDROGENASE"/>
    <property type="match status" value="1"/>
</dbReference>
<dbReference type="EMBL" id="JBHTHQ010000021">
    <property type="protein sequence ID" value="MFD0705030.1"/>
    <property type="molecule type" value="Genomic_DNA"/>
</dbReference>
<evidence type="ECO:0000313" key="5">
    <source>
        <dbReference type="EMBL" id="MFD0705030.1"/>
    </source>
</evidence>
<dbReference type="RefSeq" id="WP_377938731.1">
    <property type="nucleotide sequence ID" value="NZ_JBHTHQ010000021.1"/>
</dbReference>
<proteinExistence type="inferred from homology"/>
<dbReference type="InterPro" id="IPR000683">
    <property type="entry name" value="Gfo/Idh/MocA-like_OxRdtase_N"/>
</dbReference>
<evidence type="ECO:0000313" key="6">
    <source>
        <dbReference type="Proteomes" id="UP001597036"/>
    </source>
</evidence>
<dbReference type="Gene3D" id="3.40.50.720">
    <property type="entry name" value="NAD(P)-binding Rossmann-like Domain"/>
    <property type="match status" value="1"/>
</dbReference>
<name>A0ABW2Y435_9BIFI</name>
<sequence length="336" mass="37010">MTYTTNIAILGAGHIAQKMATTIIDMENDERWSGKVNLYAVATHDSQDRADEFAGHFGIDNAFGTYAALLDDPEVDLVYVATPHAMHAQQAIACMEAGKHVLVEKAFTANAEQARAVISKSKETGLTCVEAIWTRFLPTRHLINAIINSGKIGEIVSISANLSYPMAHKERLVKSELAGGALLDVGVYPLNFIAMATDNADIDHIVTSARLSSQGVDEISQSTFWLDDGIMASMTTSYHEVGDRCGFIRGTRGLIRVENINNPEKIMVLDKNYVVVEEVDIPGQLTGFEYEVDATIKAIAHGDIETQEMPHSETLRIMTICDELREKWGMVYPFEK</sequence>
<comment type="similarity">
    <text evidence="1">Belongs to the Gfo/Idh/MocA family.</text>
</comment>
<dbReference type="InterPro" id="IPR050984">
    <property type="entry name" value="Gfo/Idh/MocA_domain"/>
</dbReference>
<organism evidence="5 6">
    <name type="scientific">Alloscardovia venturai</name>
    <dbReference type="NCBI Taxonomy" id="1769421"/>
    <lineage>
        <taxon>Bacteria</taxon>
        <taxon>Bacillati</taxon>
        <taxon>Actinomycetota</taxon>
        <taxon>Actinomycetes</taxon>
        <taxon>Bifidobacteriales</taxon>
        <taxon>Bifidobacteriaceae</taxon>
        <taxon>Alloscardovia</taxon>
    </lineage>
</organism>
<comment type="caution">
    <text evidence="5">The sequence shown here is derived from an EMBL/GenBank/DDBJ whole genome shotgun (WGS) entry which is preliminary data.</text>
</comment>
<feature type="domain" description="GFO/IDH/MocA-like oxidoreductase" evidence="4">
    <location>
        <begin position="144"/>
        <end position="255"/>
    </location>
</feature>
<protein>
    <submittedName>
        <fullName evidence="5">Gfo/Idh/MocA family protein</fullName>
    </submittedName>
</protein>
<feature type="domain" description="Gfo/Idh/MocA-like oxidoreductase N-terminal" evidence="3">
    <location>
        <begin position="6"/>
        <end position="128"/>
    </location>
</feature>
<evidence type="ECO:0000259" key="3">
    <source>
        <dbReference type="Pfam" id="PF01408"/>
    </source>
</evidence>
<dbReference type="SUPFAM" id="SSF51735">
    <property type="entry name" value="NAD(P)-binding Rossmann-fold domains"/>
    <property type="match status" value="1"/>
</dbReference>
<reference evidence="6" key="1">
    <citation type="journal article" date="2019" name="Int. J. Syst. Evol. Microbiol.">
        <title>The Global Catalogue of Microorganisms (GCM) 10K type strain sequencing project: providing services to taxonomists for standard genome sequencing and annotation.</title>
        <authorList>
            <consortium name="The Broad Institute Genomics Platform"/>
            <consortium name="The Broad Institute Genome Sequencing Center for Infectious Disease"/>
            <person name="Wu L."/>
            <person name="Ma J."/>
        </authorList>
    </citation>
    <scope>NUCLEOTIDE SEQUENCE [LARGE SCALE GENOMIC DNA]</scope>
    <source>
        <strain evidence="6">CCM 8604</strain>
    </source>
</reference>
<dbReference type="Pfam" id="PF22725">
    <property type="entry name" value="GFO_IDH_MocA_C3"/>
    <property type="match status" value="1"/>
</dbReference>
<evidence type="ECO:0000259" key="4">
    <source>
        <dbReference type="Pfam" id="PF22725"/>
    </source>
</evidence>
<evidence type="ECO:0000256" key="2">
    <source>
        <dbReference type="ARBA" id="ARBA00023002"/>
    </source>
</evidence>
<dbReference type="InterPro" id="IPR055170">
    <property type="entry name" value="GFO_IDH_MocA-like_dom"/>
</dbReference>
<dbReference type="Gene3D" id="3.30.360.10">
    <property type="entry name" value="Dihydrodipicolinate Reductase, domain 2"/>
    <property type="match status" value="1"/>
</dbReference>
<keyword evidence="6" id="KW-1185">Reference proteome</keyword>
<evidence type="ECO:0000256" key="1">
    <source>
        <dbReference type="ARBA" id="ARBA00010928"/>
    </source>
</evidence>
<keyword evidence="2" id="KW-0560">Oxidoreductase</keyword>